<sequence>MHGEVAGEVLKNVLIIGGGLAGCTAARELSSAGIHCCIVEQSRDIGGKVRNYGCKSDSKCNNCGLCAVGSLWDDIREDANVRMLCSASVIDLSQADGEFCVLIQTESGKIEERFTEIIVAAGFQDVAQTAGAGYDSSDFPRVCTGNALELLMKERSIDSLFPEQPDSIAFIMCYGSRTRKERAAYCSQVCCAYSTRAAKVIKQYYPGTEVVFFYMDLQAVNPGNYAEELAARGIRFERCRPAEISFEGDYPIVAYEDAEGKKQKRFDYLFLNTGIHPDLAQNTALADLTGLKVERSGFLGYVSEPLETGVYLAGCSRFPMGILDTIASARNTASILINGEARGSNWEHKGGVQ</sequence>
<evidence type="ECO:0000313" key="2">
    <source>
        <dbReference type="Proteomes" id="UP000594014"/>
    </source>
</evidence>
<keyword evidence="2" id="KW-1185">Reference proteome</keyword>
<name>A0ACD1A6G3_9FIRM</name>
<organism evidence="1 2">
    <name type="scientific">Anoxybacterium hadale</name>
    <dbReference type="NCBI Taxonomy" id="3408580"/>
    <lineage>
        <taxon>Bacteria</taxon>
        <taxon>Bacillati</taxon>
        <taxon>Bacillota</taxon>
        <taxon>Clostridia</taxon>
        <taxon>Peptostreptococcales</taxon>
        <taxon>Anaerovoracaceae</taxon>
        <taxon>Anoxybacterium</taxon>
    </lineage>
</organism>
<protein>
    <submittedName>
        <fullName evidence="1">CoB--CoM heterodisulfide reductase iron-sulfur subunit A family protein</fullName>
    </submittedName>
</protein>
<proteinExistence type="predicted"/>
<reference evidence="1" key="1">
    <citation type="submission" date="2019-08" db="EMBL/GenBank/DDBJ databases">
        <title>Genome sequence of Clostridiales bacterium MT110.</title>
        <authorList>
            <person name="Cao J."/>
        </authorList>
    </citation>
    <scope>NUCLEOTIDE SEQUENCE</scope>
    <source>
        <strain evidence="1">MT110</strain>
    </source>
</reference>
<dbReference type="Proteomes" id="UP000594014">
    <property type="component" value="Chromosome"/>
</dbReference>
<dbReference type="EMBL" id="CP042469">
    <property type="protein sequence ID" value="QOX61984.1"/>
    <property type="molecule type" value="Genomic_DNA"/>
</dbReference>
<accession>A0ACD1A6G3</accession>
<gene>
    <name evidence="1" type="ORF">FRZ06_00745</name>
</gene>
<evidence type="ECO:0000313" key="1">
    <source>
        <dbReference type="EMBL" id="QOX61984.1"/>
    </source>
</evidence>